<feature type="transmembrane region" description="Helical" evidence="1">
    <location>
        <begin position="33"/>
        <end position="52"/>
    </location>
</feature>
<proteinExistence type="predicted"/>
<dbReference type="AlphaFoldDB" id="E6PI16"/>
<evidence type="ECO:0000256" key="1">
    <source>
        <dbReference type="SAM" id="Phobius"/>
    </source>
</evidence>
<sequence length="62" mass="6588">MNPTLALYLRLTIGIAALFIAVIVAFAILKVAIVAAILAGVVLGALMIWRTLSRSGRLPTLR</sequence>
<feature type="transmembrane region" description="Helical" evidence="1">
    <location>
        <begin position="7"/>
        <end position="27"/>
    </location>
</feature>
<reference evidence="2" key="1">
    <citation type="submission" date="2009-10" db="EMBL/GenBank/DDBJ databases">
        <title>Diversity of trophic interactions inside an arsenic-rich microbial ecosystem.</title>
        <authorList>
            <person name="Bertin P.N."/>
            <person name="Heinrich-Salmeron A."/>
            <person name="Pelletier E."/>
            <person name="Goulhen-Chollet F."/>
            <person name="Arsene-Ploetze F."/>
            <person name="Gallien S."/>
            <person name="Calteau A."/>
            <person name="Vallenet D."/>
            <person name="Casiot C."/>
            <person name="Chane-Woon-Ming B."/>
            <person name="Giloteaux L."/>
            <person name="Barakat M."/>
            <person name="Bonnefoy V."/>
            <person name="Bruneel O."/>
            <person name="Chandler M."/>
            <person name="Cleiss J."/>
            <person name="Duran R."/>
            <person name="Elbaz-Poulichet F."/>
            <person name="Fonknechten N."/>
            <person name="Lauga B."/>
            <person name="Mornico D."/>
            <person name="Ortet P."/>
            <person name="Schaeffer C."/>
            <person name="Siguier P."/>
            <person name="Alexander Thil Smith A."/>
            <person name="Van Dorsselaer A."/>
            <person name="Weissenbach J."/>
            <person name="Medigue C."/>
            <person name="Le Paslier D."/>
        </authorList>
    </citation>
    <scope>NUCLEOTIDE SEQUENCE</scope>
</reference>
<keyword evidence="1" id="KW-0812">Transmembrane</keyword>
<comment type="caution">
    <text evidence="2">The sequence shown here is derived from an EMBL/GenBank/DDBJ whole genome shotgun (WGS) entry which is preliminary data.</text>
</comment>
<keyword evidence="1" id="KW-1133">Transmembrane helix</keyword>
<evidence type="ECO:0000313" key="2">
    <source>
        <dbReference type="EMBL" id="CBH76106.1"/>
    </source>
</evidence>
<gene>
    <name evidence="2" type="ORF">CARN1_0586</name>
</gene>
<dbReference type="EMBL" id="CABL01000019">
    <property type="protein sequence ID" value="CBH76106.1"/>
    <property type="molecule type" value="Genomic_DNA"/>
</dbReference>
<name>E6PI16_9ZZZZ</name>
<organism evidence="2">
    <name type="scientific">mine drainage metagenome</name>
    <dbReference type="NCBI Taxonomy" id="410659"/>
    <lineage>
        <taxon>unclassified sequences</taxon>
        <taxon>metagenomes</taxon>
        <taxon>ecological metagenomes</taxon>
    </lineage>
</organism>
<keyword evidence="1" id="KW-0472">Membrane</keyword>
<accession>E6PI16</accession>
<protein>
    <submittedName>
        <fullName evidence="2">Uncharacterized protein</fullName>
    </submittedName>
</protein>